<dbReference type="CDD" id="cd03219">
    <property type="entry name" value="ABC_Mj1267_LivG_branched"/>
    <property type="match status" value="1"/>
</dbReference>
<dbReference type="PANTHER" id="PTHR45772:SF2">
    <property type="entry name" value="ABC TRANSPORTER ATP-BINDING PROTEIN"/>
    <property type="match status" value="1"/>
</dbReference>
<dbReference type="InterPro" id="IPR003439">
    <property type="entry name" value="ABC_transporter-like_ATP-bd"/>
</dbReference>
<dbReference type="GO" id="GO:0005886">
    <property type="term" value="C:plasma membrane"/>
    <property type="evidence" value="ECO:0007669"/>
    <property type="project" value="TreeGrafter"/>
</dbReference>
<gene>
    <name evidence="5" type="ORF">GA0070216_104383</name>
</gene>
<evidence type="ECO:0000256" key="3">
    <source>
        <dbReference type="ARBA" id="ARBA00022840"/>
    </source>
</evidence>
<evidence type="ECO:0000256" key="2">
    <source>
        <dbReference type="ARBA" id="ARBA00022741"/>
    </source>
</evidence>
<dbReference type="Pfam" id="PF12399">
    <property type="entry name" value="BCA_ABC_TP_C"/>
    <property type="match status" value="1"/>
</dbReference>
<dbReference type="PROSITE" id="PS50893">
    <property type="entry name" value="ABC_TRANSPORTER_2"/>
    <property type="match status" value="1"/>
</dbReference>
<dbReference type="GO" id="GO:0016887">
    <property type="term" value="F:ATP hydrolysis activity"/>
    <property type="evidence" value="ECO:0007669"/>
    <property type="project" value="InterPro"/>
</dbReference>
<proteinExistence type="predicted"/>
<protein>
    <submittedName>
        <fullName evidence="5">Amino acid/amide ABC transporter ATP-binding protein 1, HAAT family</fullName>
    </submittedName>
</protein>
<dbReference type="InterPro" id="IPR003593">
    <property type="entry name" value="AAA+_ATPase"/>
</dbReference>
<dbReference type="AlphaFoldDB" id="A0A1C4XH57"/>
<name>A0A1C4XH57_9ACTN</name>
<evidence type="ECO:0000259" key="4">
    <source>
        <dbReference type="PROSITE" id="PS50893"/>
    </source>
</evidence>
<evidence type="ECO:0000313" key="6">
    <source>
        <dbReference type="Proteomes" id="UP000198797"/>
    </source>
</evidence>
<keyword evidence="3 5" id="KW-0067">ATP-binding</keyword>
<dbReference type="STRING" id="121616.GA0070216_104383"/>
<sequence length="252" mass="26873">MIDLLRCQDVQHRYGALTVLRGVRLTVSAGDRHALIGPNGAGKSTLLKLIAGEERPSAGTVHYRGRDVTRDPVHRRARAGIGRSFQHSTLLGSLTAAQNVALALTGGRLLARHTDRRHRAEVAEALAPVGLTDLADVPAAALSYSQCRRLEIAVALAAKPQLLLLDEPAAGMSGEERGGLVELLRSVPPTVTIVFVEHDLDVVFDVATRVSVLHLGTVLHSGTPEQVRRSPEVQQAYLGGRMEEVHGEAGGA</sequence>
<dbReference type="RefSeq" id="WP_176738928.1">
    <property type="nucleotide sequence ID" value="NZ_FMCU01000004.1"/>
</dbReference>
<dbReference type="Proteomes" id="UP000198797">
    <property type="component" value="Unassembled WGS sequence"/>
</dbReference>
<keyword evidence="2" id="KW-0547">Nucleotide-binding</keyword>
<dbReference type="Pfam" id="PF00005">
    <property type="entry name" value="ABC_tran"/>
    <property type="match status" value="1"/>
</dbReference>
<evidence type="ECO:0000256" key="1">
    <source>
        <dbReference type="ARBA" id="ARBA00022448"/>
    </source>
</evidence>
<dbReference type="GO" id="GO:0005524">
    <property type="term" value="F:ATP binding"/>
    <property type="evidence" value="ECO:0007669"/>
    <property type="project" value="UniProtKB-KW"/>
</dbReference>
<accession>A0A1C4XH57</accession>
<dbReference type="SMART" id="SM00382">
    <property type="entry name" value="AAA"/>
    <property type="match status" value="1"/>
</dbReference>
<reference evidence="6" key="1">
    <citation type="submission" date="2016-06" db="EMBL/GenBank/DDBJ databases">
        <authorList>
            <person name="Varghese N."/>
            <person name="Submissions Spin"/>
        </authorList>
    </citation>
    <scope>NUCLEOTIDE SEQUENCE [LARGE SCALE GENOMIC DNA]</scope>
    <source>
        <strain evidence="6">DSM 44100</strain>
    </source>
</reference>
<evidence type="ECO:0000313" key="5">
    <source>
        <dbReference type="EMBL" id="SCF07764.1"/>
    </source>
</evidence>
<dbReference type="InterPro" id="IPR051120">
    <property type="entry name" value="ABC_AA/LPS_Transport"/>
</dbReference>
<dbReference type="PANTHER" id="PTHR45772">
    <property type="entry name" value="CONSERVED COMPONENT OF ABC TRANSPORTER FOR NATURAL AMINO ACIDS-RELATED"/>
    <property type="match status" value="1"/>
</dbReference>
<dbReference type="SUPFAM" id="SSF52540">
    <property type="entry name" value="P-loop containing nucleoside triphosphate hydrolases"/>
    <property type="match status" value="1"/>
</dbReference>
<dbReference type="EMBL" id="FMCU01000004">
    <property type="protein sequence ID" value="SCF07764.1"/>
    <property type="molecule type" value="Genomic_DNA"/>
</dbReference>
<keyword evidence="6" id="KW-1185">Reference proteome</keyword>
<feature type="domain" description="ABC transporter" evidence="4">
    <location>
        <begin position="5"/>
        <end position="240"/>
    </location>
</feature>
<organism evidence="5 6">
    <name type="scientific">Micromonospora matsumotoense</name>
    <dbReference type="NCBI Taxonomy" id="121616"/>
    <lineage>
        <taxon>Bacteria</taxon>
        <taxon>Bacillati</taxon>
        <taxon>Actinomycetota</taxon>
        <taxon>Actinomycetes</taxon>
        <taxon>Micromonosporales</taxon>
        <taxon>Micromonosporaceae</taxon>
        <taxon>Micromonospora</taxon>
    </lineage>
</organism>
<keyword evidence="1" id="KW-0813">Transport</keyword>
<dbReference type="Gene3D" id="3.40.50.300">
    <property type="entry name" value="P-loop containing nucleotide triphosphate hydrolases"/>
    <property type="match status" value="1"/>
</dbReference>
<dbReference type="InterPro" id="IPR032823">
    <property type="entry name" value="BCA_ABC_TP_C"/>
</dbReference>
<dbReference type="InterPro" id="IPR027417">
    <property type="entry name" value="P-loop_NTPase"/>
</dbReference>